<evidence type="ECO:0000313" key="3">
    <source>
        <dbReference type="EMBL" id="KAH6890392.1"/>
    </source>
</evidence>
<organism evidence="3 4">
    <name type="scientific">Thelonectria olida</name>
    <dbReference type="NCBI Taxonomy" id="1576542"/>
    <lineage>
        <taxon>Eukaryota</taxon>
        <taxon>Fungi</taxon>
        <taxon>Dikarya</taxon>
        <taxon>Ascomycota</taxon>
        <taxon>Pezizomycotina</taxon>
        <taxon>Sordariomycetes</taxon>
        <taxon>Hypocreomycetidae</taxon>
        <taxon>Hypocreales</taxon>
        <taxon>Nectriaceae</taxon>
        <taxon>Thelonectria</taxon>
    </lineage>
</organism>
<accession>A0A9P8W8R6</accession>
<keyword evidence="4" id="KW-1185">Reference proteome</keyword>
<proteinExistence type="predicted"/>
<dbReference type="EMBL" id="JAGPYM010000009">
    <property type="protein sequence ID" value="KAH6890392.1"/>
    <property type="molecule type" value="Genomic_DNA"/>
</dbReference>
<feature type="chain" id="PRO_5040372438" description="Secreted protein" evidence="2">
    <location>
        <begin position="20"/>
        <end position="166"/>
    </location>
</feature>
<sequence>MRIVHKSLAFLALGLPLSALIGHPSLSLSVVLCYAPTYSHLHRRHAHYAHSQLVGCRVTVIISILTFSLRMYQHVRHDRQVTPAPPSCVTDNVTILVGNTSAKPLGRLHVSRMWKNKQRPEHSLARGIGTASKRNTQSVPLPSSHPCLPLDAMHVGGVRIYHPKSV</sequence>
<comment type="caution">
    <text evidence="3">The sequence shown here is derived from an EMBL/GenBank/DDBJ whole genome shotgun (WGS) entry which is preliminary data.</text>
</comment>
<evidence type="ECO:0000256" key="1">
    <source>
        <dbReference type="SAM" id="Phobius"/>
    </source>
</evidence>
<dbReference type="AlphaFoldDB" id="A0A9P8W8R6"/>
<keyword evidence="1" id="KW-1133">Transmembrane helix</keyword>
<evidence type="ECO:0000256" key="2">
    <source>
        <dbReference type="SAM" id="SignalP"/>
    </source>
</evidence>
<feature type="transmembrane region" description="Helical" evidence="1">
    <location>
        <begin position="48"/>
        <end position="69"/>
    </location>
</feature>
<feature type="signal peptide" evidence="2">
    <location>
        <begin position="1"/>
        <end position="19"/>
    </location>
</feature>
<keyword evidence="1" id="KW-0472">Membrane</keyword>
<name>A0A9P8W8R6_9HYPO</name>
<reference evidence="3 4" key="1">
    <citation type="journal article" date="2021" name="Nat. Commun.">
        <title>Genetic determinants of endophytism in the Arabidopsis root mycobiome.</title>
        <authorList>
            <person name="Mesny F."/>
            <person name="Miyauchi S."/>
            <person name="Thiergart T."/>
            <person name="Pickel B."/>
            <person name="Atanasova L."/>
            <person name="Karlsson M."/>
            <person name="Huettel B."/>
            <person name="Barry K.W."/>
            <person name="Haridas S."/>
            <person name="Chen C."/>
            <person name="Bauer D."/>
            <person name="Andreopoulos W."/>
            <person name="Pangilinan J."/>
            <person name="LaButti K."/>
            <person name="Riley R."/>
            <person name="Lipzen A."/>
            <person name="Clum A."/>
            <person name="Drula E."/>
            <person name="Henrissat B."/>
            <person name="Kohler A."/>
            <person name="Grigoriev I.V."/>
            <person name="Martin F.M."/>
            <person name="Hacquard S."/>
        </authorList>
    </citation>
    <scope>NUCLEOTIDE SEQUENCE [LARGE SCALE GENOMIC DNA]</scope>
    <source>
        <strain evidence="3 4">MPI-CAGE-CH-0241</strain>
    </source>
</reference>
<dbReference type="Proteomes" id="UP000777438">
    <property type="component" value="Unassembled WGS sequence"/>
</dbReference>
<keyword evidence="2" id="KW-0732">Signal</keyword>
<keyword evidence="1" id="KW-0812">Transmembrane</keyword>
<protein>
    <recommendedName>
        <fullName evidence="5">Secreted protein</fullName>
    </recommendedName>
</protein>
<gene>
    <name evidence="3" type="ORF">B0T10DRAFT_317712</name>
</gene>
<evidence type="ECO:0000313" key="4">
    <source>
        <dbReference type="Proteomes" id="UP000777438"/>
    </source>
</evidence>
<evidence type="ECO:0008006" key="5">
    <source>
        <dbReference type="Google" id="ProtNLM"/>
    </source>
</evidence>